<evidence type="ECO:0000313" key="1">
    <source>
        <dbReference type="EMBL" id="AJC72784.1"/>
    </source>
</evidence>
<accession>A0A0X1KNC5</accession>
<name>A0A0X1KNC5_9EURY</name>
<reference evidence="1 2" key="1">
    <citation type="submission" date="2014-01" db="EMBL/GenBank/DDBJ databases">
        <title>Genome sequencing of Thermococcus guaymasensis.</title>
        <authorList>
            <person name="Zhang X."/>
            <person name="Alvare G."/>
            <person name="Fristensky B."/>
            <person name="Chen L."/>
            <person name="Suen T."/>
            <person name="Chen Q."/>
            <person name="Ma K."/>
        </authorList>
    </citation>
    <scope>NUCLEOTIDE SEQUENCE [LARGE SCALE GENOMIC DNA]</scope>
    <source>
        <strain evidence="1 2">DSM 11113</strain>
    </source>
</reference>
<organism evidence="1 2">
    <name type="scientific">Thermococcus guaymasensis DSM 11113</name>
    <dbReference type="NCBI Taxonomy" id="1432656"/>
    <lineage>
        <taxon>Archaea</taxon>
        <taxon>Methanobacteriati</taxon>
        <taxon>Methanobacteriota</taxon>
        <taxon>Thermococci</taxon>
        <taxon>Thermococcales</taxon>
        <taxon>Thermococcaceae</taxon>
        <taxon>Thermococcus</taxon>
    </lineage>
</organism>
<dbReference type="AlphaFoldDB" id="A0A0X1KNC5"/>
<dbReference type="Proteomes" id="UP000062043">
    <property type="component" value="Chromosome"/>
</dbReference>
<keyword evidence="2" id="KW-1185">Reference proteome</keyword>
<protein>
    <submittedName>
        <fullName evidence="1">Uncharacterized protein</fullName>
    </submittedName>
</protein>
<dbReference type="EMBL" id="CP007140">
    <property type="protein sequence ID" value="AJC72784.1"/>
    <property type="molecule type" value="Genomic_DNA"/>
</dbReference>
<gene>
    <name evidence="1" type="ORF">X802_08370</name>
</gene>
<sequence length="48" mass="5522">METTRMAESPRVNYVKFVIVVIVNKPYGKNVAKDTNGKLSNMSFFQIR</sequence>
<dbReference type="KEGG" id="tgy:X802_08370"/>
<evidence type="ECO:0000313" key="2">
    <source>
        <dbReference type="Proteomes" id="UP000062043"/>
    </source>
</evidence>
<proteinExistence type="predicted"/>
<dbReference type="STRING" id="1432656.X802_08370"/>